<feature type="compositionally biased region" description="Low complexity" evidence="11">
    <location>
        <begin position="1043"/>
        <end position="1055"/>
    </location>
</feature>
<dbReference type="PANTHER" id="PTHR15321:SF3">
    <property type="entry name" value="TP53-BINDING PROTEIN 1"/>
    <property type="match status" value="1"/>
</dbReference>
<comment type="caution">
    <text evidence="15">The sequence shown here is derived from an EMBL/GenBank/DDBJ whole genome shotgun (WGS) entry which is preliminary data.</text>
</comment>
<dbReference type="InterPro" id="IPR012921">
    <property type="entry name" value="SPOC_C"/>
</dbReference>
<feature type="region of interest" description="Disordered" evidence="11">
    <location>
        <begin position="1024"/>
        <end position="1071"/>
    </location>
</feature>
<feature type="compositionally biased region" description="Basic and acidic residues" evidence="11">
    <location>
        <begin position="370"/>
        <end position="385"/>
    </location>
</feature>
<feature type="domain" description="TFIIS central" evidence="14">
    <location>
        <begin position="158"/>
        <end position="267"/>
    </location>
</feature>
<feature type="region of interest" description="Disordered" evidence="11">
    <location>
        <begin position="759"/>
        <end position="795"/>
    </location>
</feature>
<feature type="compositionally biased region" description="Basic and acidic residues" evidence="11">
    <location>
        <begin position="971"/>
        <end position="990"/>
    </location>
</feature>
<dbReference type="VEuPathDB" id="FungiDB:CXQ85_002616"/>
<dbReference type="InterPro" id="IPR001357">
    <property type="entry name" value="BRCT_dom"/>
</dbReference>
<feature type="compositionally biased region" description="Basic and acidic residues" evidence="11">
    <location>
        <begin position="32"/>
        <end position="41"/>
    </location>
</feature>
<accession>A0A2V1AYI3</accession>
<evidence type="ECO:0000256" key="7">
    <source>
        <dbReference type="ARBA" id="ARBA00022771"/>
    </source>
</evidence>
<keyword evidence="9" id="KW-0539">Nucleus</keyword>
<comment type="function">
    <text evidence="1">Negative regulator of transcription elongation.</text>
</comment>
<feature type="compositionally biased region" description="Basic and acidic residues" evidence="11">
    <location>
        <begin position="684"/>
        <end position="697"/>
    </location>
</feature>
<dbReference type="Pfam" id="PF00533">
    <property type="entry name" value="BRCT"/>
    <property type="match status" value="1"/>
</dbReference>
<evidence type="ECO:0000256" key="10">
    <source>
        <dbReference type="PROSITE-ProRule" id="PRU00146"/>
    </source>
</evidence>
<dbReference type="Gene3D" id="3.40.50.10190">
    <property type="entry name" value="BRCT domain"/>
    <property type="match status" value="1"/>
</dbReference>
<feature type="compositionally biased region" description="Polar residues" evidence="11">
    <location>
        <begin position="895"/>
        <end position="911"/>
    </location>
</feature>
<dbReference type="EMBL" id="PKFO01000010">
    <property type="protein sequence ID" value="PVH22892.1"/>
    <property type="molecule type" value="Genomic_DNA"/>
</dbReference>
<dbReference type="GO" id="GO:0008270">
    <property type="term" value="F:zinc ion binding"/>
    <property type="evidence" value="ECO:0007669"/>
    <property type="project" value="UniProtKB-KW"/>
</dbReference>
<comment type="similarity">
    <text evidence="3">Belongs to the BYE1 family.</text>
</comment>
<evidence type="ECO:0000256" key="4">
    <source>
        <dbReference type="ARBA" id="ARBA00021616"/>
    </source>
</evidence>
<dbReference type="Pfam" id="PF07500">
    <property type="entry name" value="TFIIS_M"/>
    <property type="match status" value="1"/>
</dbReference>
<keyword evidence="5" id="KW-0479">Metal-binding</keyword>
<dbReference type="Proteomes" id="UP000244309">
    <property type="component" value="Unassembled WGS sequence"/>
</dbReference>
<dbReference type="PROSITE" id="PS51321">
    <property type="entry name" value="TFIIS_CENTRAL"/>
    <property type="match status" value="1"/>
</dbReference>
<dbReference type="STRING" id="45357.A0A2V1AYI3"/>
<organism evidence="15 16">
    <name type="scientific">Candidozyma haemuli</name>
    <dbReference type="NCBI Taxonomy" id="45357"/>
    <lineage>
        <taxon>Eukaryota</taxon>
        <taxon>Fungi</taxon>
        <taxon>Dikarya</taxon>
        <taxon>Ascomycota</taxon>
        <taxon>Saccharomycotina</taxon>
        <taxon>Pichiomycetes</taxon>
        <taxon>Metschnikowiaceae</taxon>
        <taxon>Candidozyma</taxon>
    </lineage>
</organism>
<dbReference type="Pfam" id="PF20826">
    <property type="entry name" value="PHD_5"/>
    <property type="match status" value="1"/>
</dbReference>
<evidence type="ECO:0000256" key="3">
    <source>
        <dbReference type="ARBA" id="ARBA00011050"/>
    </source>
</evidence>
<dbReference type="GO" id="GO:0045944">
    <property type="term" value="P:positive regulation of transcription by RNA polymerase II"/>
    <property type="evidence" value="ECO:0007669"/>
    <property type="project" value="TreeGrafter"/>
</dbReference>
<feature type="region of interest" description="Disordered" evidence="11">
    <location>
        <begin position="558"/>
        <end position="577"/>
    </location>
</feature>
<keyword evidence="6" id="KW-0227">DNA damage</keyword>
<feature type="compositionally biased region" description="Polar residues" evidence="11">
    <location>
        <begin position="582"/>
        <end position="591"/>
    </location>
</feature>
<evidence type="ECO:0000256" key="9">
    <source>
        <dbReference type="ARBA" id="ARBA00023242"/>
    </source>
</evidence>
<feature type="region of interest" description="Disordered" evidence="11">
    <location>
        <begin position="683"/>
        <end position="731"/>
    </location>
</feature>
<evidence type="ECO:0000256" key="6">
    <source>
        <dbReference type="ARBA" id="ARBA00022763"/>
    </source>
</evidence>
<proteinExistence type="inferred from homology"/>
<dbReference type="Pfam" id="PF08605">
    <property type="entry name" value="Rad9_Rad53_bind"/>
    <property type="match status" value="1"/>
</dbReference>
<dbReference type="GO" id="GO:0042393">
    <property type="term" value="F:histone binding"/>
    <property type="evidence" value="ECO:0007669"/>
    <property type="project" value="TreeGrafter"/>
</dbReference>
<dbReference type="InterPro" id="IPR013083">
    <property type="entry name" value="Znf_RING/FYVE/PHD"/>
</dbReference>
<feature type="domain" description="PHD-type" evidence="12">
    <location>
        <begin position="73"/>
        <end position="131"/>
    </location>
</feature>
<keyword evidence="16" id="KW-1185">Reference proteome</keyword>
<name>A0A2V1AYI3_9ASCO</name>
<feature type="region of interest" description="Disordered" evidence="11">
    <location>
        <begin position="895"/>
        <end position="990"/>
    </location>
</feature>
<dbReference type="InterPro" id="IPR019786">
    <property type="entry name" value="Zinc_finger_PHD-type_CS"/>
</dbReference>
<evidence type="ECO:0000256" key="11">
    <source>
        <dbReference type="SAM" id="MobiDB-lite"/>
    </source>
</evidence>
<comment type="subcellular location">
    <subcellularLocation>
        <location evidence="2">Nucleus</location>
    </subcellularLocation>
</comment>
<dbReference type="SMART" id="SM00249">
    <property type="entry name" value="PHD"/>
    <property type="match status" value="1"/>
</dbReference>
<dbReference type="PROSITE" id="PS50172">
    <property type="entry name" value="BRCT"/>
    <property type="match status" value="2"/>
</dbReference>
<dbReference type="CDD" id="cd17724">
    <property type="entry name" value="BRCT_p53bp1_rpt2"/>
    <property type="match status" value="1"/>
</dbReference>
<feature type="region of interest" description="Disordered" evidence="11">
    <location>
        <begin position="1"/>
        <end position="93"/>
    </location>
</feature>
<evidence type="ECO:0000259" key="13">
    <source>
        <dbReference type="PROSITE" id="PS50172"/>
    </source>
</evidence>
<dbReference type="Pfam" id="PF07744">
    <property type="entry name" value="SPOC"/>
    <property type="match status" value="1"/>
</dbReference>
<dbReference type="InterPro" id="IPR001965">
    <property type="entry name" value="Znf_PHD"/>
</dbReference>
<keyword evidence="8" id="KW-0862">Zinc</keyword>
<dbReference type="SUPFAM" id="SSF52113">
    <property type="entry name" value="BRCT domain"/>
    <property type="match status" value="1"/>
</dbReference>
<feature type="region of interest" description="Disordered" evidence="11">
    <location>
        <begin position="261"/>
        <end position="385"/>
    </location>
</feature>
<evidence type="ECO:0000256" key="5">
    <source>
        <dbReference type="ARBA" id="ARBA00022723"/>
    </source>
</evidence>
<gene>
    <name evidence="15" type="ORF">CXQ85_002616</name>
</gene>
<feature type="domain" description="BRCT" evidence="13">
    <location>
        <begin position="1325"/>
        <end position="1437"/>
    </location>
</feature>
<dbReference type="InterPro" id="IPR047249">
    <property type="entry name" value="BRCT_p53bp1-like_rpt1"/>
</dbReference>
<evidence type="ECO:0000259" key="12">
    <source>
        <dbReference type="PROSITE" id="PS50016"/>
    </source>
</evidence>
<protein>
    <recommendedName>
        <fullName evidence="4">Transcription factor BYE1</fullName>
    </recommendedName>
</protein>
<reference evidence="15 16" key="1">
    <citation type="submission" date="2017-12" db="EMBL/GenBank/DDBJ databases">
        <title>Genome Sequence of a Multidrug-Resistant Candida haemulonii Isolate from a Patient with Chronic Leg Ulcers in Israel.</title>
        <authorList>
            <person name="Chow N.A."/>
            <person name="Gade L."/>
            <person name="Batra D."/>
            <person name="Rowe L.A."/>
            <person name="Ben-Ami R."/>
            <person name="Loparev V.N."/>
            <person name="Litvintseva A.P."/>
        </authorList>
    </citation>
    <scope>NUCLEOTIDE SEQUENCE [LARGE SCALE GENOMIC DNA]</scope>
    <source>
        <strain evidence="15 16">B11899</strain>
    </source>
</reference>
<dbReference type="SMART" id="SM00292">
    <property type="entry name" value="BRCT"/>
    <property type="match status" value="2"/>
</dbReference>
<feature type="compositionally biased region" description="Basic and acidic residues" evidence="11">
    <location>
        <begin position="298"/>
        <end position="316"/>
    </location>
</feature>
<dbReference type="InterPro" id="IPR013914">
    <property type="entry name" value="Rad9_Rad53-bd_dom_fun"/>
</dbReference>
<keyword evidence="7 10" id="KW-0863">Zinc-finger</keyword>
<feature type="region of interest" description="Disordered" evidence="11">
    <location>
        <begin position="122"/>
        <end position="161"/>
    </location>
</feature>
<evidence type="ECO:0000313" key="16">
    <source>
        <dbReference type="Proteomes" id="UP000244309"/>
    </source>
</evidence>
<dbReference type="PANTHER" id="PTHR15321">
    <property type="entry name" value="TUMOR SUPPRESSOR P53-BINDING PROTEIN 1"/>
    <property type="match status" value="1"/>
</dbReference>
<dbReference type="RefSeq" id="XP_025343832.1">
    <property type="nucleotide sequence ID" value="XM_025486282.1"/>
</dbReference>
<dbReference type="InterPro" id="IPR047250">
    <property type="entry name" value="BRCT_p53bp1-like_rpt2"/>
</dbReference>
<feature type="compositionally biased region" description="Basic and acidic residues" evidence="11">
    <location>
        <begin position="129"/>
        <end position="147"/>
    </location>
</feature>
<feature type="compositionally biased region" description="Polar residues" evidence="11">
    <location>
        <begin position="763"/>
        <end position="788"/>
    </location>
</feature>
<dbReference type="GeneID" id="37007947"/>
<evidence type="ECO:0000256" key="8">
    <source>
        <dbReference type="ARBA" id="ARBA00022833"/>
    </source>
</evidence>
<dbReference type="InterPro" id="IPR036420">
    <property type="entry name" value="BRCT_dom_sf"/>
</dbReference>
<evidence type="ECO:0000256" key="2">
    <source>
        <dbReference type="ARBA" id="ARBA00004123"/>
    </source>
</evidence>
<dbReference type="Gene3D" id="3.30.40.10">
    <property type="entry name" value="Zinc/RING finger domain, C3HC4 (zinc finger)"/>
    <property type="match status" value="1"/>
</dbReference>
<dbReference type="InterPro" id="IPR019787">
    <property type="entry name" value="Znf_PHD-finger"/>
</dbReference>
<feature type="compositionally biased region" description="Polar residues" evidence="11">
    <location>
        <begin position="42"/>
        <end position="51"/>
    </location>
</feature>
<dbReference type="PROSITE" id="PS01359">
    <property type="entry name" value="ZF_PHD_1"/>
    <property type="match status" value="1"/>
</dbReference>
<dbReference type="InterPro" id="IPR003618">
    <property type="entry name" value="TFIIS_cen_dom"/>
</dbReference>
<dbReference type="CDD" id="cd17745">
    <property type="entry name" value="BRCT_p53bp1_rpt1"/>
    <property type="match status" value="1"/>
</dbReference>
<feature type="region of interest" description="Disordered" evidence="11">
    <location>
        <begin position="1294"/>
        <end position="1319"/>
    </location>
</feature>
<feature type="domain" description="BRCT" evidence="13">
    <location>
        <begin position="1473"/>
        <end position="1580"/>
    </location>
</feature>
<feature type="compositionally biased region" description="Acidic residues" evidence="11">
    <location>
        <begin position="329"/>
        <end position="360"/>
    </location>
</feature>
<dbReference type="GO" id="GO:0006351">
    <property type="term" value="P:DNA-templated transcription"/>
    <property type="evidence" value="ECO:0007669"/>
    <property type="project" value="InterPro"/>
</dbReference>
<dbReference type="InterPro" id="IPR047252">
    <property type="entry name" value="TP53BP1-like"/>
</dbReference>
<feature type="region of interest" description="Disordered" evidence="11">
    <location>
        <begin position="582"/>
        <end position="612"/>
    </location>
</feature>
<sequence length="1583" mass="178092">MEEEPRRSSRTNKGQHTGRDSFDVYYQPEDEPPAKRQKQDTEYSQENASGQESEDEAEFNKAAESDGNDYEGDVRCDPCGTSQDNYDEDKDRGGTMIECDDCHTWQHAKCMGYRSETSIPEKYQCNRCDSPERKAPVRRRSVPEKKAYSKPKSAATKTRESVEKALKNVVVKHGKFDADSIAQKLEEAVFQWSGLTPNKKYIDKSRSVMALVKKEAVAAKLADGSLTFSDAVSKPPEEIDRDLKEYAEKVRQESIRRSVLTVEDPSSQRIRRTHKGEEIVEVSNNPSDNDEVTIVARTVDHRNFKEDSPTPRETVKADPSAPKSYHLADDDEEENENDEQPEEEEEEKKETENLSDDELDFILKGPSPPAEEKPKSPPVPKKPEVKLPPTMPTSFWNGEIVFPDFAAFGAKAEFVSCTKYEKPKDNVTASFHNRVIRVSKELFERSKYHIEGRLDRSKADPYLSKITTSRDLYVVKLNPVERQSEFNKLYDYLLHKNKVGVLSNRAAFVKDAYVFALNANNVPDYLSFAKLQELEGLYAVFVVKKDYIPVGKSILKKSPSVSTPSIAPPPPQADLNSILSKLSGQSNNTGAHQPVPHLPPIPQHQGQPQYPQDLSQDQIHYLSDVVKQNPHVQQDPQALLSLLQQAEHGGSQPYPDVMAEEAVAVPESQHNNSLVFASEYGDTAEDKSISGDEDTKADSIQSDGNGVVIPGTNDTATQADRSSDMLGDIHTSPLFGNLRSFSPSKNSQDSARSSIKHIHFTREMQSMPNLESPTYRSNGTPSILQRSASDSHSKDTQVILPKLNEVDLGADTQVIGHQQEEHEHLSLGADTQVIGKHSDQAIYSGSPTQGDVQLPPPQNDETQKIVAFQPEDDATQVIGRRNSVWESTQPITQVVSGLSSTHTVTSSPNRANDSEYNEENTTTVMLSPVNREQEPTTQVLNTQEEDDVFSPSTKERHSVDLSCKPVLSSSQKDDPSHDSPGRDRHELSIISNDDKDEKFNDIFYEDSLFKHKLKKTQTDVDILDDEIDEEPSQPHLRVKRKTSWSQSSSQTPSGSHLTVKKATWSQSSSDLEDISQDVSGLDLDILKRSSSEDVPMSPDGYDESRERINVPKKRRMNHVPGSQSQTMDLNVISEEPSTTLSMDQLDNDRSVWAFFQFRYYPARVLRSIDLNHTLVEFYDWCQIEMKNTDLFVLDVRIGDNLRTFKAPSEFVVTRMSTNDDTPFKCVRGYDTLHLSKKGKHNIGVGGELQVSLATCYMEPNDWASHQSRFQLIYDGVDLLQRDYGFIQPLLNQSESSQATDQGSPVPEPKYKSPRKAKPETATFTKVSQVFSGQVFFITSMAPERKEALTKTIERHGGLVYDLEISKLVSFEASSSSHLRLVSQKFSGINFGAFLSDGHSRSAKYLQALALGWPILADNFVEYAIESDSVLDNWHAFLLPAGQSFYTKNLKSQDVFRFRANLESGADLNGQLNNNANLMSSLNVLILSRKQDNQTIKMCEFIFHAFGAQTLRSFNSEGRLLSHIKENSEKEFFVFDNHGRDIERTRKSKAKNAVRYGIIDWEWVVQCTISSFIWPPRTYSFVSN</sequence>
<evidence type="ECO:0000259" key="14">
    <source>
        <dbReference type="PROSITE" id="PS51321"/>
    </source>
</evidence>
<evidence type="ECO:0000313" key="15">
    <source>
        <dbReference type="EMBL" id="PVH22892.1"/>
    </source>
</evidence>
<dbReference type="GO" id="GO:0000077">
    <property type="term" value="P:DNA damage checkpoint signaling"/>
    <property type="evidence" value="ECO:0007669"/>
    <property type="project" value="TreeGrafter"/>
</dbReference>
<dbReference type="InterPro" id="IPR011011">
    <property type="entry name" value="Znf_FYVE_PHD"/>
</dbReference>
<dbReference type="OrthoDB" id="79252at2759"/>
<dbReference type="GO" id="GO:0005634">
    <property type="term" value="C:nucleus"/>
    <property type="evidence" value="ECO:0007669"/>
    <property type="project" value="UniProtKB-SubCell"/>
</dbReference>
<dbReference type="PROSITE" id="PS50016">
    <property type="entry name" value="ZF_PHD_2"/>
    <property type="match status" value="1"/>
</dbReference>
<dbReference type="SUPFAM" id="SSF57903">
    <property type="entry name" value="FYVE/PHD zinc finger"/>
    <property type="match status" value="1"/>
</dbReference>
<evidence type="ECO:0000256" key="1">
    <source>
        <dbReference type="ARBA" id="ARBA00002311"/>
    </source>
</evidence>